<dbReference type="GO" id="GO:0005737">
    <property type="term" value="C:cytoplasm"/>
    <property type="evidence" value="ECO:0007669"/>
    <property type="project" value="UniProtKB-SubCell"/>
</dbReference>
<evidence type="ECO:0000256" key="1">
    <source>
        <dbReference type="ARBA" id="ARBA00022988"/>
    </source>
</evidence>
<dbReference type="AlphaFoldDB" id="V4RNT8"/>
<protein>
    <recommendedName>
        <fullName evidence="3">Urease accessory protein UreF</fullName>
    </recommendedName>
</protein>
<keyword evidence="1 3" id="KW-0996">Nickel insertion</keyword>
<dbReference type="InterPro" id="IPR002639">
    <property type="entry name" value="UreF"/>
</dbReference>
<dbReference type="Proteomes" id="UP000017819">
    <property type="component" value="Unassembled WGS sequence"/>
</dbReference>
<dbReference type="eggNOG" id="COG0830">
    <property type="taxonomic scope" value="Bacteria"/>
</dbReference>
<dbReference type="PIRSF" id="PIRSF009467">
    <property type="entry name" value="Ureas_acces_UreF"/>
    <property type="match status" value="1"/>
</dbReference>
<name>V4RNT8_9HYPH</name>
<sequence length="226" mass="23925">MSADRLGPSGLYRLMSWLSPAFPIGAFSHSHGLEWAVHDGTVRDAATCRAWIAGILNHGAGWQEGVLLAAAWRTARAGEREELEEIDALALALAPSHERRIETTSQGAAFERTACDAWGTGPGEAVGERAYAVAVAAAAARHGVPLEATLLAYLHAVASNLVSAAIRLVPLGQTDGQLVVAALEAEISALAERAARSTLDDLGGFGFRADIASMKHEEQHVRLFRT</sequence>
<organism evidence="4 5">
    <name type="scientific">Lutibaculum baratangense AMV1</name>
    <dbReference type="NCBI Taxonomy" id="631454"/>
    <lineage>
        <taxon>Bacteria</taxon>
        <taxon>Pseudomonadati</taxon>
        <taxon>Pseudomonadota</taxon>
        <taxon>Alphaproteobacteria</taxon>
        <taxon>Hyphomicrobiales</taxon>
        <taxon>Tepidamorphaceae</taxon>
        <taxon>Lutibaculum</taxon>
    </lineage>
</organism>
<dbReference type="PANTHER" id="PTHR33620">
    <property type="entry name" value="UREASE ACCESSORY PROTEIN F"/>
    <property type="match status" value="1"/>
</dbReference>
<keyword evidence="5" id="KW-1185">Reference proteome</keyword>
<comment type="subunit">
    <text evidence="3">UreD, UreF and UreG form a complex that acts as a GTP-hydrolysis-dependent molecular chaperone, activating the urease apoprotein by helping to assemble the nickel containing metallocenter of UreC. The UreE protein probably delivers the nickel.</text>
</comment>
<proteinExistence type="inferred from homology"/>
<comment type="subcellular location">
    <subcellularLocation>
        <location evidence="3">Cytoplasm</location>
    </subcellularLocation>
</comment>
<evidence type="ECO:0000313" key="5">
    <source>
        <dbReference type="Proteomes" id="UP000017819"/>
    </source>
</evidence>
<dbReference type="PANTHER" id="PTHR33620:SF1">
    <property type="entry name" value="UREASE ACCESSORY PROTEIN F"/>
    <property type="match status" value="1"/>
</dbReference>
<reference evidence="4 5" key="1">
    <citation type="journal article" date="2014" name="Genome Announc.">
        <title>Draft Genome Sequence of Lutibaculum baratangense Strain AMV1T, Isolated from a Mud Volcano in Andamans, India.</title>
        <authorList>
            <person name="Singh A."/>
            <person name="Sreenivas A."/>
            <person name="Sathyanarayana Reddy G."/>
            <person name="Pinnaka A.K."/>
            <person name="Shivaji S."/>
        </authorList>
    </citation>
    <scope>NUCLEOTIDE SEQUENCE [LARGE SCALE GENOMIC DNA]</scope>
    <source>
        <strain evidence="4 5">AMV1</strain>
    </source>
</reference>
<evidence type="ECO:0000256" key="2">
    <source>
        <dbReference type="ARBA" id="ARBA00023186"/>
    </source>
</evidence>
<dbReference type="InterPro" id="IPR038277">
    <property type="entry name" value="UreF_sf"/>
</dbReference>
<dbReference type="PATRIC" id="fig|631454.5.peg.2157"/>
<dbReference type="RefSeq" id="WP_023432318.1">
    <property type="nucleotide sequence ID" value="NZ_AWXZ01000029.1"/>
</dbReference>
<dbReference type="Pfam" id="PF01730">
    <property type="entry name" value="UreF"/>
    <property type="match status" value="1"/>
</dbReference>
<comment type="similarity">
    <text evidence="3">Belongs to the UreF family.</text>
</comment>
<evidence type="ECO:0000256" key="3">
    <source>
        <dbReference type="HAMAP-Rule" id="MF_01385"/>
    </source>
</evidence>
<dbReference type="STRING" id="631454.N177_2188"/>
<dbReference type="HAMAP" id="MF_01385">
    <property type="entry name" value="UreF"/>
    <property type="match status" value="1"/>
</dbReference>
<comment type="function">
    <text evidence="3">Required for maturation of urease via the functional incorporation of the urease nickel metallocenter.</text>
</comment>
<gene>
    <name evidence="3" type="primary">ureF</name>
    <name evidence="4" type="ORF">N177_2188</name>
</gene>
<comment type="caution">
    <text evidence="4">The sequence shown here is derived from an EMBL/GenBank/DDBJ whole genome shotgun (WGS) entry which is preliminary data.</text>
</comment>
<keyword evidence="2 3" id="KW-0143">Chaperone</keyword>
<dbReference type="EMBL" id="AWXZ01000029">
    <property type="protein sequence ID" value="ESR24865.1"/>
    <property type="molecule type" value="Genomic_DNA"/>
</dbReference>
<accession>V4RNT8</accession>
<dbReference type="Gene3D" id="1.10.4190.10">
    <property type="entry name" value="Urease accessory protein UreF"/>
    <property type="match status" value="1"/>
</dbReference>
<evidence type="ECO:0000313" key="4">
    <source>
        <dbReference type="EMBL" id="ESR24865.1"/>
    </source>
</evidence>
<keyword evidence="3" id="KW-0963">Cytoplasm</keyword>
<dbReference type="GO" id="GO:0016151">
    <property type="term" value="F:nickel cation binding"/>
    <property type="evidence" value="ECO:0007669"/>
    <property type="project" value="UniProtKB-UniRule"/>
</dbReference>